<accession>A0ACC1JBS9</accession>
<sequence>MSASTASKYANLPDIDREQPDVYETPDVPQDEMNVDEPEVPLSEDISISTVSVDNAAARFRHASGDVDKSSALKKYQSSLLRILQLESLSGDLEVSTRAALDETPEQRLRRLVFETQELRAQLEKNGEAKQEKRTVALMQLANGLQEELGQLTVEAEGSSQARAVWDQLERTPEAQAKRPVRAPNDQDVAAMEKRIAALEKTLGAKESAAGPALVDAVTRLRQQLDVIADPQRIEGIQRRVKQALIDFDRLDHAQTQAIKAAEGDRSAGLDANAVKRIDELYEKLSNIDSLVELAPATAQRLQSLATLHVEASEAVARIGRIEKEQGSMTEELSTVKEIASSLRGSIVENNSTLKENVKYLDDRIAKLNERLSAL</sequence>
<comment type="caution">
    <text evidence="1">The sequence shown here is derived from an EMBL/GenBank/DDBJ whole genome shotgun (WGS) entry which is preliminary data.</text>
</comment>
<dbReference type="Proteomes" id="UP001150603">
    <property type="component" value="Unassembled WGS sequence"/>
</dbReference>
<gene>
    <name evidence="1" type="ORF">FBU59_002156</name>
</gene>
<keyword evidence="2" id="KW-1185">Reference proteome</keyword>
<name>A0ACC1JBS9_9FUNG</name>
<proteinExistence type="predicted"/>
<dbReference type="EMBL" id="JANBPW010001132">
    <property type="protein sequence ID" value="KAJ1945968.1"/>
    <property type="molecule type" value="Genomic_DNA"/>
</dbReference>
<evidence type="ECO:0000313" key="1">
    <source>
        <dbReference type="EMBL" id="KAJ1945968.1"/>
    </source>
</evidence>
<evidence type="ECO:0000313" key="2">
    <source>
        <dbReference type="Proteomes" id="UP001150603"/>
    </source>
</evidence>
<protein>
    <submittedName>
        <fullName evidence="1">Uncharacterized protein</fullName>
    </submittedName>
</protein>
<organism evidence="1 2">
    <name type="scientific">Linderina macrospora</name>
    <dbReference type="NCBI Taxonomy" id="4868"/>
    <lineage>
        <taxon>Eukaryota</taxon>
        <taxon>Fungi</taxon>
        <taxon>Fungi incertae sedis</taxon>
        <taxon>Zoopagomycota</taxon>
        <taxon>Kickxellomycotina</taxon>
        <taxon>Kickxellomycetes</taxon>
        <taxon>Kickxellales</taxon>
        <taxon>Kickxellaceae</taxon>
        <taxon>Linderina</taxon>
    </lineage>
</organism>
<reference evidence="1" key="1">
    <citation type="submission" date="2022-07" db="EMBL/GenBank/DDBJ databases">
        <title>Phylogenomic reconstructions and comparative analyses of Kickxellomycotina fungi.</title>
        <authorList>
            <person name="Reynolds N.K."/>
            <person name="Stajich J.E."/>
            <person name="Barry K."/>
            <person name="Grigoriev I.V."/>
            <person name="Crous P."/>
            <person name="Smith M.E."/>
        </authorList>
    </citation>
    <scope>NUCLEOTIDE SEQUENCE</scope>
    <source>
        <strain evidence="1">NRRL 5244</strain>
    </source>
</reference>